<name>A0A6J4MYW2_9BACT</name>
<feature type="compositionally biased region" description="Low complexity" evidence="1">
    <location>
        <begin position="26"/>
        <end position="36"/>
    </location>
</feature>
<reference evidence="2" key="1">
    <citation type="submission" date="2020-02" db="EMBL/GenBank/DDBJ databases">
        <authorList>
            <person name="Meier V. D."/>
        </authorList>
    </citation>
    <scope>NUCLEOTIDE SEQUENCE</scope>
    <source>
        <strain evidence="2">AVDCRST_MAG89</strain>
    </source>
</reference>
<gene>
    <name evidence="2" type="ORF">AVDCRST_MAG89-4516</name>
</gene>
<feature type="non-terminal residue" evidence="2">
    <location>
        <position position="97"/>
    </location>
</feature>
<evidence type="ECO:0000256" key="1">
    <source>
        <dbReference type="SAM" id="MobiDB-lite"/>
    </source>
</evidence>
<feature type="non-terminal residue" evidence="2">
    <location>
        <position position="1"/>
    </location>
</feature>
<accession>A0A6J4MYW2</accession>
<organism evidence="2">
    <name type="scientific">uncultured Gemmatimonadota bacterium</name>
    <dbReference type="NCBI Taxonomy" id="203437"/>
    <lineage>
        <taxon>Bacteria</taxon>
        <taxon>Pseudomonadati</taxon>
        <taxon>Gemmatimonadota</taxon>
        <taxon>environmental samples</taxon>
    </lineage>
</organism>
<protein>
    <submittedName>
        <fullName evidence="2">Uncharacterized protein</fullName>
    </submittedName>
</protein>
<proteinExistence type="predicted"/>
<feature type="region of interest" description="Disordered" evidence="1">
    <location>
        <begin position="1"/>
        <end position="97"/>
    </location>
</feature>
<dbReference type="AlphaFoldDB" id="A0A6J4MYW2"/>
<dbReference type="EMBL" id="CADCTV010000947">
    <property type="protein sequence ID" value="CAA9370058.1"/>
    <property type="molecule type" value="Genomic_DNA"/>
</dbReference>
<sequence length="97" mass="9860">CCALHPPARGDPGTTMSPSPAAAGTGSLAGARPSSARARRGACLSRSVPRGDGSPNGEIGRPGEAYRRVRALPRGGPLSRSGRTRDAPHSWSLSMNG</sequence>
<evidence type="ECO:0000313" key="2">
    <source>
        <dbReference type="EMBL" id="CAA9370058.1"/>
    </source>
</evidence>